<evidence type="ECO:0000313" key="2">
    <source>
        <dbReference type="EMBL" id="EJG08111.1"/>
    </source>
</evidence>
<dbReference type="HOGENOM" id="CLU_087537_0_0_2"/>
<accession>J0S2H3</accession>
<proteinExistence type="predicted"/>
<keyword evidence="1" id="KW-0812">Transmembrane</keyword>
<keyword evidence="1" id="KW-0472">Membrane</keyword>
<sequence length="247" mass="28356">MRRLTWEMRLGIFLVAASAVIYTAKFLVLGDPENTYYYVFNALGFLPINVLLVTVILNQLLSVRAKRERLEKMNMVIGTFFSEVGTTLLVRLSDRDPNLPSIKEDLVVGNDWSDADFARVRTRLEGYSSGVTIDPAELVVLKEYLMKKRNFLLRLLENPMLLEHGPFTEVLRAVFHLTDELDRRDDLAGTPESDQKHLAGDINRAYRLLALAWLDYMKYLKNNYPYLFSLAMRTNPFDETASPVVKA</sequence>
<keyword evidence="3" id="KW-1185">Reference proteome</keyword>
<dbReference type="EMBL" id="CM001555">
    <property type="protein sequence ID" value="EJG08111.1"/>
    <property type="molecule type" value="Genomic_DNA"/>
</dbReference>
<dbReference type="RefSeq" id="WP_004040340.1">
    <property type="nucleotide sequence ID" value="NZ_CM001555.1"/>
</dbReference>
<feature type="transmembrane region" description="Helical" evidence="1">
    <location>
        <begin position="36"/>
        <end position="61"/>
    </location>
</feature>
<dbReference type="Proteomes" id="UP000005095">
    <property type="component" value="Chromosome"/>
</dbReference>
<evidence type="ECO:0000313" key="3">
    <source>
        <dbReference type="Proteomes" id="UP000005095"/>
    </source>
</evidence>
<dbReference type="PATRIC" id="fig|28892.9.peg.2344"/>
<reference evidence="2 3" key="1">
    <citation type="submission" date="2011-08" db="EMBL/GenBank/DDBJ databases">
        <title>The complete genome of Methanofollis liminatans DSM 4140.</title>
        <authorList>
            <consortium name="US DOE Joint Genome Institute (JGI-PGF)"/>
            <person name="Lucas S."/>
            <person name="Han J."/>
            <person name="Lapidus A."/>
            <person name="Bruce D."/>
            <person name="Goodwin L."/>
            <person name="Pitluck S."/>
            <person name="Peters L."/>
            <person name="Kyrpides N."/>
            <person name="Mavromatis K."/>
            <person name="Ivanova N."/>
            <person name="Mikhailova N."/>
            <person name="Lu M."/>
            <person name="Detter J.C."/>
            <person name="Tapia R."/>
            <person name="Han C."/>
            <person name="Land M."/>
            <person name="Hauser L."/>
            <person name="Markowitz V."/>
            <person name="Cheng J.-F."/>
            <person name="Hugenholtz P."/>
            <person name="Woyke T."/>
            <person name="Wu D."/>
            <person name="Spring S."/>
            <person name="Schuler E."/>
            <person name="Brambilla E."/>
            <person name="Klenk H.-P."/>
            <person name="Eisen J.A."/>
        </authorList>
    </citation>
    <scope>NUCLEOTIDE SEQUENCE [LARGE SCALE GENOMIC DNA]</scope>
    <source>
        <strain evidence="2 3">DSM 4140</strain>
    </source>
</reference>
<evidence type="ECO:0000256" key="1">
    <source>
        <dbReference type="SAM" id="Phobius"/>
    </source>
</evidence>
<organism evidence="2 3">
    <name type="scientific">Methanofollis liminatans DSM 4140</name>
    <dbReference type="NCBI Taxonomy" id="28892"/>
    <lineage>
        <taxon>Archaea</taxon>
        <taxon>Methanobacteriati</taxon>
        <taxon>Methanobacteriota</taxon>
        <taxon>Stenosarchaea group</taxon>
        <taxon>Methanomicrobia</taxon>
        <taxon>Methanomicrobiales</taxon>
        <taxon>Methanomicrobiaceae</taxon>
        <taxon>Methanofollis</taxon>
    </lineage>
</organism>
<dbReference type="OrthoDB" id="56871at2157"/>
<protein>
    <submittedName>
        <fullName evidence="2">Uncharacterized protein</fullName>
    </submittedName>
</protein>
<keyword evidence="1" id="KW-1133">Transmembrane helix</keyword>
<gene>
    <name evidence="2" type="ORF">Metli_2170</name>
</gene>
<dbReference type="AlphaFoldDB" id="J0S2H3"/>
<name>J0S2H3_9EURY</name>